<keyword evidence="2" id="KW-0614">Plasmid</keyword>
<dbReference type="EMBL" id="CP019718">
    <property type="protein sequence ID" value="QHZ54007.1"/>
    <property type="molecule type" value="Genomic_DNA"/>
</dbReference>
<evidence type="ECO:0008006" key="4">
    <source>
        <dbReference type="Google" id="ProtNLM"/>
    </source>
</evidence>
<feature type="region of interest" description="Disordered" evidence="1">
    <location>
        <begin position="574"/>
        <end position="593"/>
    </location>
</feature>
<organism evidence="2 3">
    <name type="scientific">Paenibacillus larvae subsp. larvae</name>
    <dbReference type="NCBI Taxonomy" id="147375"/>
    <lineage>
        <taxon>Bacteria</taxon>
        <taxon>Bacillati</taxon>
        <taxon>Bacillota</taxon>
        <taxon>Bacilli</taxon>
        <taxon>Bacillales</taxon>
        <taxon>Paenibacillaceae</taxon>
        <taxon>Paenibacillus</taxon>
    </lineage>
</organism>
<dbReference type="InterPro" id="IPR032427">
    <property type="entry name" value="P22_portal"/>
</dbReference>
<feature type="compositionally biased region" description="Polar residues" evidence="1">
    <location>
        <begin position="583"/>
        <end position="593"/>
    </location>
</feature>
<dbReference type="AlphaFoldDB" id="A0A6C0QZN2"/>
<evidence type="ECO:0000313" key="2">
    <source>
        <dbReference type="EMBL" id="QHZ54007.1"/>
    </source>
</evidence>
<proteinExistence type="predicted"/>
<gene>
    <name evidence="2" type="ORF">ERICV_05023</name>
</gene>
<reference evidence="2 3" key="1">
    <citation type="journal article" date="2020" name="Int. J. Med. Microbiol.">
        <title>Discovery of Paenibacillus larvae ERIC V: Phenotypic and genomic comparison to genotypes ERIC I-IV reveal different inventories of virulence factors which correlate with epidemiological prevalences of American Foulbrood.</title>
        <authorList>
            <person name="Beims H."/>
            <person name="Bunk B."/>
            <person name="Erler S."/>
            <person name="Mohr K.I."/>
            <person name="Sproer C."/>
            <person name="Pradella S."/>
            <person name="Gunther G."/>
            <person name="Rohde M."/>
            <person name="von der Ohe W."/>
            <person name="Steinert M."/>
        </authorList>
    </citation>
    <scope>NUCLEOTIDE SEQUENCE [LARGE SCALE GENOMIC DNA]</scope>
    <source>
        <strain evidence="2">Eric_V</strain>
        <plasmid evidence="2">unnamed1</plasmid>
    </source>
</reference>
<geneLocation type="plasmid" evidence="2 3">
    <name>unnamed1</name>
</geneLocation>
<name>A0A6C0QZN2_9BACL</name>
<dbReference type="Pfam" id="PF16510">
    <property type="entry name" value="P22_portal"/>
    <property type="match status" value="1"/>
</dbReference>
<dbReference type="RefSeq" id="WP_172423951.1">
    <property type="nucleotide sequence ID" value="NZ_CP019718.1"/>
</dbReference>
<sequence>MDNNNNQIGAKSKSDIILERFKKAQNKRRKKEDLWRTLDAYDRNEQWDLEGANIPPWVPKPVTNYIHVVKYTKRASLFMENATGRLRPLTSEDVEKVEVLNKVYEYTWDKINVRDVVRKNTETAKLLGTAIAHVYWNEDTPVRGGTGGLYEGEIEVREIDPACFYPDPNAFSLEDCEFIHIVERKPMSWIKKHPKLGDALKGLYEASVDDAASRGEIYSNRDYELESKDSIVDFHQHYEKIPDEGHGYKYRVTYMVGNKIILEKDDIIPRRYPFAILYDFPQRQDFWGKSTCEFILDNQKIINKVESIIAMIGTLMQNPQKIVSRESGINPAEVKKYGNAPGHTWAANGHNPSSAITYVQPPQIPTTLYNLLETAKNNIREITGLNQAYMGETVGSLQTSTGVQQLIERATMRDRDQMYDLEVYIRALSELLISFITTKYTEKRFIRIEGKHQGEYQFMEFIGKEFADIDFDFVIDVSSKAPVSRMREQQEAKDLLTMQGQYQFPVPVITPQEFIEMSDMVHKDQLLERMQEDEIRNKAAELTQMVNMLWNMVASGQISPEEVPLVAEQMAAQQTGQASATGNTSDFQMRQMG</sequence>
<accession>A0A6C0QZN2</accession>
<dbReference type="Proteomes" id="UP000464330">
    <property type="component" value="Plasmid unnamed1"/>
</dbReference>
<evidence type="ECO:0000256" key="1">
    <source>
        <dbReference type="SAM" id="MobiDB-lite"/>
    </source>
</evidence>
<evidence type="ECO:0000313" key="3">
    <source>
        <dbReference type="Proteomes" id="UP000464330"/>
    </source>
</evidence>
<protein>
    <recommendedName>
        <fullName evidence="4">Portal protein</fullName>
    </recommendedName>
</protein>